<feature type="compositionally biased region" description="Acidic residues" evidence="1">
    <location>
        <begin position="411"/>
        <end position="421"/>
    </location>
</feature>
<sequence length="957" mass="106346">MYEVNPKEVFYPKPWKKTFVQYMKQKTNPVIVEERKEGSKVTTIQIREDRYLGSLTCHILQDSGQSFQTHFSAESVTEFPGSSYDIFRFGKPLPKKRYFDCDIFLSNIEGLSKEEISIDLDVVLLLQPLNLANAASSNPCTNPIVSRKKLTIILPGINEKDTSLQTTVEPEDITLTESILNPSNLGPTLISLTSNPTRATTWSSTFSPIKPIATLSDNEITTLLFEESSTDLPTTSVYTSSLPKDETNSFEGNNGIELTTLSTKAETPSPVIPSFIYQSTQTPDSDNNIDIWEESSDFPSSFTIPSTTTDIDYNENAYIGPPNSEESFNSSPNIPENESSSIIGLNSDNSVNENNLYTSLPSSASSDPEKTAYQEDESLNNEDDNFIPQPENNGSLSPIGINQGDYNIPLPEEESQPEEDPTSSRGPSNENATLIAGPPIPINNLNQESTSSTSNLEKKDHAANEEGELSVLIWILLTLGILILLLLIWICCCQCCPEICCCFWGKCCKNRVKSENSSQEDLKVVSIRDNEGHIISSASTIDIIKRNHMKTYPLTLQTDDKIYPKPPLILTPVSTTTGMQTDQLVSSLSSRLPYSNSIHESSKDQNLFIRQTSGTSRDNFNGLLRRPSIVPVVENNENKEDQREIIQKVLSAMTPKESLLKETPGSFTPTTDKEPSQIGSVRSLEILSSEFSSPFPRPIYLRDPPVRSGALSIPINDETDDDDELGCNPDCKVHIGHPDSLSAFSPPSLSTLKEYPDSLDKEEYNKEKTSSGESSIDVLEQDDGKEGKEYTYKDSFSENIGFLNMAVQQLLEKEMHSKNPIVFDSDSESNSTTTRIYLHESEDEEISMIHNKNLVKDEISDSELLDNNDIPGPVSASDSDLNKVTIPLNALYEEEKAKSFMKDDISSRSGSSSPILEQFKSRRQSTSMTELTKFDLGHPKVDKMMHDDRFSITTTSI</sequence>
<dbReference type="Proteomes" id="UP000675881">
    <property type="component" value="Chromosome 5"/>
</dbReference>
<feature type="compositionally biased region" description="Basic and acidic residues" evidence="1">
    <location>
        <begin position="754"/>
        <end position="770"/>
    </location>
</feature>
<feature type="compositionally biased region" description="Polar residues" evidence="1">
    <location>
        <begin position="344"/>
        <end position="366"/>
    </location>
</feature>
<gene>
    <name evidence="4" type="ORF">LSAA_9705</name>
</gene>
<feature type="compositionally biased region" description="Polar residues" evidence="1">
    <location>
        <begin position="742"/>
        <end position="751"/>
    </location>
</feature>
<proteinExistence type="predicted"/>
<evidence type="ECO:0000256" key="1">
    <source>
        <dbReference type="SAM" id="MobiDB-lite"/>
    </source>
</evidence>
<feature type="transmembrane region" description="Helical" evidence="2">
    <location>
        <begin position="469"/>
        <end position="490"/>
    </location>
</feature>
<feature type="compositionally biased region" description="Low complexity" evidence="1">
    <location>
        <begin position="321"/>
        <end position="343"/>
    </location>
</feature>
<evidence type="ECO:0000256" key="2">
    <source>
        <dbReference type="SAM" id="Phobius"/>
    </source>
</evidence>
<feature type="region of interest" description="Disordered" evidence="1">
    <location>
        <begin position="234"/>
        <end position="253"/>
    </location>
</feature>
<feature type="region of interest" description="Disordered" evidence="1">
    <location>
        <begin position="277"/>
        <end position="459"/>
    </location>
</feature>
<evidence type="ECO:0000313" key="5">
    <source>
        <dbReference type="Proteomes" id="UP000675881"/>
    </source>
</evidence>
<dbReference type="EMBL" id="HG994584">
    <property type="protein sequence ID" value="CAF2961863.1"/>
    <property type="molecule type" value="Genomic_DNA"/>
</dbReference>
<reference evidence="4" key="1">
    <citation type="submission" date="2021-02" db="EMBL/GenBank/DDBJ databases">
        <authorList>
            <person name="Bekaert M."/>
        </authorList>
    </citation>
    <scope>NUCLEOTIDE SEQUENCE</scope>
    <source>
        <strain evidence="4">IoA-00</strain>
    </source>
</reference>
<feature type="compositionally biased region" description="Polar residues" evidence="1">
    <location>
        <begin position="443"/>
        <end position="455"/>
    </location>
</feature>
<protein>
    <submittedName>
        <fullName evidence="4">(salmon louse) hypothetical protein</fullName>
    </submittedName>
</protein>
<feature type="region of interest" description="Disordered" evidence="1">
    <location>
        <begin position="738"/>
        <end position="776"/>
    </location>
</feature>
<evidence type="ECO:0000313" key="4">
    <source>
        <dbReference type="EMBL" id="CAF2961863.1"/>
    </source>
</evidence>
<feature type="compositionally biased region" description="Acidic residues" evidence="1">
    <location>
        <begin position="374"/>
        <end position="385"/>
    </location>
</feature>
<feature type="compositionally biased region" description="Low complexity" evidence="1">
    <location>
        <begin position="297"/>
        <end position="311"/>
    </location>
</feature>
<accession>A0A7R8H9N6</accession>
<evidence type="ECO:0000259" key="3">
    <source>
        <dbReference type="Pfam" id="PF05624"/>
    </source>
</evidence>
<name>A0A7R8H9N6_LEPSM</name>
<dbReference type="AlphaFoldDB" id="A0A7R8H9N6"/>
<feature type="region of interest" description="Disordered" evidence="1">
    <location>
        <begin position="901"/>
        <end position="928"/>
    </location>
</feature>
<dbReference type="Pfam" id="PF05624">
    <property type="entry name" value="LSR"/>
    <property type="match status" value="1"/>
</dbReference>
<organism evidence="4 5">
    <name type="scientific">Lepeophtheirus salmonis</name>
    <name type="common">Salmon louse</name>
    <name type="synonym">Caligus salmonis</name>
    <dbReference type="NCBI Taxonomy" id="72036"/>
    <lineage>
        <taxon>Eukaryota</taxon>
        <taxon>Metazoa</taxon>
        <taxon>Ecdysozoa</taxon>
        <taxon>Arthropoda</taxon>
        <taxon>Crustacea</taxon>
        <taxon>Multicrustacea</taxon>
        <taxon>Hexanauplia</taxon>
        <taxon>Copepoda</taxon>
        <taxon>Siphonostomatoida</taxon>
        <taxon>Caligidae</taxon>
        <taxon>Lepeophtheirus</taxon>
    </lineage>
</organism>
<keyword evidence="5" id="KW-1185">Reference proteome</keyword>
<keyword evidence="2" id="KW-0812">Transmembrane</keyword>
<dbReference type="InterPro" id="IPR008664">
    <property type="entry name" value="LISCH7"/>
</dbReference>
<feature type="compositionally biased region" description="Polar residues" evidence="1">
    <location>
        <begin position="423"/>
        <end position="432"/>
    </location>
</feature>
<keyword evidence="2" id="KW-1133">Transmembrane helix</keyword>
<keyword evidence="2" id="KW-0472">Membrane</keyword>
<feature type="domain" description="LISCH7" evidence="3">
    <location>
        <begin position="473"/>
        <end position="511"/>
    </location>
</feature>
<feature type="compositionally biased region" description="Polar residues" evidence="1">
    <location>
        <begin position="277"/>
        <end position="288"/>
    </location>
</feature>